<dbReference type="Gene3D" id="3.50.50.60">
    <property type="entry name" value="FAD/NAD(P)-binding domain"/>
    <property type="match status" value="1"/>
</dbReference>
<name>A0ABP7DPP0_9MICC</name>
<gene>
    <name evidence="2" type="ORF">GCM10022377_22460</name>
</gene>
<evidence type="ECO:0000313" key="2">
    <source>
        <dbReference type="EMBL" id="GAA3708138.1"/>
    </source>
</evidence>
<reference evidence="3" key="1">
    <citation type="journal article" date="2019" name="Int. J. Syst. Evol. Microbiol.">
        <title>The Global Catalogue of Microorganisms (GCM) 10K type strain sequencing project: providing services to taxonomists for standard genome sequencing and annotation.</title>
        <authorList>
            <consortium name="The Broad Institute Genomics Platform"/>
            <consortium name="The Broad Institute Genome Sequencing Center for Infectious Disease"/>
            <person name="Wu L."/>
            <person name="Ma J."/>
        </authorList>
    </citation>
    <scope>NUCLEOTIDE SEQUENCE [LARGE SCALE GENOMIC DNA]</scope>
    <source>
        <strain evidence="3">JCM 16961</strain>
    </source>
</reference>
<accession>A0ABP7DPP0</accession>
<protein>
    <submittedName>
        <fullName evidence="2">FAD-binding oxidoreductase</fullName>
    </submittedName>
</protein>
<organism evidence="2 3">
    <name type="scientific">Zhihengliuella alba</name>
    <dbReference type="NCBI Taxonomy" id="547018"/>
    <lineage>
        <taxon>Bacteria</taxon>
        <taxon>Bacillati</taxon>
        <taxon>Actinomycetota</taxon>
        <taxon>Actinomycetes</taxon>
        <taxon>Micrococcales</taxon>
        <taxon>Micrococcaceae</taxon>
        <taxon>Zhihengliuella</taxon>
    </lineage>
</organism>
<dbReference type="InterPro" id="IPR036188">
    <property type="entry name" value="FAD/NAD-bd_sf"/>
</dbReference>
<dbReference type="PANTHER" id="PTHR13847">
    <property type="entry name" value="SARCOSINE DEHYDROGENASE-RELATED"/>
    <property type="match status" value="1"/>
</dbReference>
<dbReference type="PANTHER" id="PTHR13847:SF285">
    <property type="entry name" value="FAD DEPENDENT OXIDOREDUCTASE DOMAIN-CONTAINING PROTEIN"/>
    <property type="match status" value="1"/>
</dbReference>
<dbReference type="SUPFAM" id="SSF51905">
    <property type="entry name" value="FAD/NAD(P)-binding domain"/>
    <property type="match status" value="1"/>
</dbReference>
<evidence type="ECO:0000259" key="1">
    <source>
        <dbReference type="Pfam" id="PF01266"/>
    </source>
</evidence>
<dbReference type="Pfam" id="PF01266">
    <property type="entry name" value="DAO"/>
    <property type="match status" value="1"/>
</dbReference>
<comment type="caution">
    <text evidence="2">The sequence shown here is derived from an EMBL/GenBank/DDBJ whole genome shotgun (WGS) entry which is preliminary data.</text>
</comment>
<sequence>MSAQSAELINGDVSFWVRDAGWPTPRAPLPGPIDVDVAIVGGGMTGLWTAYYLKQEQPDWEIAIIEREFCGFGASGRNGGWMSAEPAGPFRRYAADRGRDAALAMQQEMFGAVRESVDVARREGFGDSVDETGLIHVATSRAGLARAYHHVEEMKQQGWGEDDVHTLTASELNQRVNVNRGMGGYSTPHCARVHPAKYTFGLAAAVERLGVRIYEQTTATALKPHTVVTDRGEVSARVVVRALEGYTASLPGERRTLLPMNSSLVITEPLTDQQLATIGWGGAELLGDTAHSFSYLQLTADHRIAIGGRGKPYDFGSNFDRRGRTAEFGVDLIRERLTQLFPSLQGIGLEQTWTGVLGVPRDWSAAVNYDAGTGLASAGGYVGHGLSGTNLAGRTLRDLILGRDTKLARLPWTGRKARRWEFEPLRWIGATGLYAAYRWADQREDRSESSETSAVAKIADRIAGR</sequence>
<keyword evidence="3" id="KW-1185">Reference proteome</keyword>
<dbReference type="Gene3D" id="3.30.9.10">
    <property type="entry name" value="D-Amino Acid Oxidase, subunit A, domain 2"/>
    <property type="match status" value="1"/>
</dbReference>
<proteinExistence type="predicted"/>
<dbReference type="InterPro" id="IPR006076">
    <property type="entry name" value="FAD-dep_OxRdtase"/>
</dbReference>
<dbReference type="Proteomes" id="UP001501536">
    <property type="component" value="Unassembled WGS sequence"/>
</dbReference>
<dbReference type="RefSeq" id="WP_344884451.1">
    <property type="nucleotide sequence ID" value="NZ_BAABCJ010000005.1"/>
</dbReference>
<evidence type="ECO:0000313" key="3">
    <source>
        <dbReference type="Proteomes" id="UP001501536"/>
    </source>
</evidence>
<dbReference type="EMBL" id="BAABCJ010000005">
    <property type="protein sequence ID" value="GAA3708138.1"/>
    <property type="molecule type" value="Genomic_DNA"/>
</dbReference>
<feature type="domain" description="FAD dependent oxidoreductase" evidence="1">
    <location>
        <begin position="36"/>
        <end position="399"/>
    </location>
</feature>